<evidence type="ECO:0000256" key="3">
    <source>
        <dbReference type="ARBA" id="ARBA00023237"/>
    </source>
</evidence>
<evidence type="ECO:0000256" key="4">
    <source>
        <dbReference type="PROSITE-ProRule" id="PRU00473"/>
    </source>
</evidence>
<keyword evidence="8" id="KW-1185">Reference proteome</keyword>
<dbReference type="PANTHER" id="PTHR30329:SF21">
    <property type="entry name" value="LIPOPROTEIN YIAD-RELATED"/>
    <property type="match status" value="1"/>
</dbReference>
<dbReference type="InterPro" id="IPR009282">
    <property type="entry name" value="DUF937"/>
</dbReference>
<evidence type="ECO:0000313" key="8">
    <source>
        <dbReference type="Proteomes" id="UP001302274"/>
    </source>
</evidence>
<evidence type="ECO:0000256" key="1">
    <source>
        <dbReference type="ARBA" id="ARBA00004442"/>
    </source>
</evidence>
<reference evidence="7 8" key="1">
    <citation type="submission" date="2023-11" db="EMBL/GenBank/DDBJ databases">
        <title>A Novel Polar Bacteriovorax (B. antarcticus) Isolated from the Biocrust in Antarctica.</title>
        <authorList>
            <person name="Mun W."/>
            <person name="Choi S.Y."/>
            <person name="Mitchell R.J."/>
        </authorList>
    </citation>
    <scope>NUCLEOTIDE SEQUENCE [LARGE SCALE GENOMIC DNA]</scope>
    <source>
        <strain evidence="7 8">PP10</strain>
    </source>
</reference>
<gene>
    <name evidence="7" type="ORF">SHI21_08400</name>
</gene>
<dbReference type="InterPro" id="IPR036737">
    <property type="entry name" value="OmpA-like_sf"/>
</dbReference>
<accession>A0ABU5VV31</accession>
<feature type="transmembrane region" description="Helical" evidence="5">
    <location>
        <begin position="180"/>
        <end position="203"/>
    </location>
</feature>
<dbReference type="Pfam" id="PF00691">
    <property type="entry name" value="OmpA"/>
    <property type="match status" value="1"/>
</dbReference>
<keyword evidence="5" id="KW-1133">Transmembrane helix</keyword>
<organism evidence="7 8">
    <name type="scientific">Bacteriovorax antarcticus</name>
    <dbReference type="NCBI Taxonomy" id="3088717"/>
    <lineage>
        <taxon>Bacteria</taxon>
        <taxon>Pseudomonadati</taxon>
        <taxon>Bdellovibrionota</taxon>
        <taxon>Bacteriovoracia</taxon>
        <taxon>Bacteriovoracales</taxon>
        <taxon>Bacteriovoracaceae</taxon>
        <taxon>Bacteriovorax</taxon>
    </lineage>
</organism>
<dbReference type="Gene3D" id="3.30.1330.60">
    <property type="entry name" value="OmpA-like domain"/>
    <property type="match status" value="1"/>
</dbReference>
<dbReference type="RefSeq" id="WP_323575904.1">
    <property type="nucleotide sequence ID" value="NZ_JAYGJQ010000001.1"/>
</dbReference>
<evidence type="ECO:0000313" key="7">
    <source>
        <dbReference type="EMBL" id="MEA9356219.1"/>
    </source>
</evidence>
<dbReference type="PRINTS" id="PR01023">
    <property type="entry name" value="NAFLGMOTY"/>
</dbReference>
<proteinExistence type="predicted"/>
<dbReference type="InterPro" id="IPR006665">
    <property type="entry name" value="OmpA-like"/>
</dbReference>
<dbReference type="CDD" id="cd07185">
    <property type="entry name" value="OmpA_C-like"/>
    <property type="match status" value="1"/>
</dbReference>
<feature type="domain" description="OmpA-like" evidence="6">
    <location>
        <begin position="243"/>
        <end position="358"/>
    </location>
</feature>
<evidence type="ECO:0000259" key="6">
    <source>
        <dbReference type="PROSITE" id="PS51123"/>
    </source>
</evidence>
<comment type="subcellular location">
    <subcellularLocation>
        <location evidence="1">Cell outer membrane</location>
    </subcellularLocation>
</comment>
<dbReference type="PANTHER" id="PTHR30329">
    <property type="entry name" value="STATOR ELEMENT OF FLAGELLAR MOTOR COMPLEX"/>
    <property type="match status" value="1"/>
</dbReference>
<name>A0ABU5VV31_9BACT</name>
<dbReference type="EMBL" id="JAYGJQ010000001">
    <property type="protein sequence ID" value="MEA9356219.1"/>
    <property type="molecule type" value="Genomic_DNA"/>
</dbReference>
<protein>
    <submittedName>
        <fullName evidence="7">OmpA family protein</fullName>
    </submittedName>
</protein>
<dbReference type="PROSITE" id="PS51123">
    <property type="entry name" value="OMPA_2"/>
    <property type="match status" value="1"/>
</dbReference>
<evidence type="ECO:0000256" key="5">
    <source>
        <dbReference type="SAM" id="Phobius"/>
    </source>
</evidence>
<dbReference type="InterPro" id="IPR006664">
    <property type="entry name" value="OMP_bac"/>
</dbReference>
<dbReference type="InterPro" id="IPR050330">
    <property type="entry name" value="Bact_OuterMem_StrucFunc"/>
</dbReference>
<dbReference type="Proteomes" id="UP001302274">
    <property type="component" value="Unassembled WGS sequence"/>
</dbReference>
<sequence>MAAVVSDSLFSVSQSFFSPDILQKISTEINQPIEKTKAGLKSVIPTLLMGIVNKGSTPEGAETLVNMASRHTTPMNVSADSDTLKEGNEFLTGIFGNNLSNTVSSLGVTTGMNTGSISKMLGMAAPLVMGAIGSKIKNEKMSASGLMNFLGQQKSSLMALIPSGLGGLTGMQNRTSETSVWPKVVLLGLVVAAVIWLLNTFAFKRPAPLVMKSPTTSLPAAVSPNSIQSIGSLQAFMNSTAAAGTLKRFRFEHLNFQTGTTTLMNGAENELNQIAFTMKTFPNATARIEGFTDNTGNEAVNQTISTKRAQAVKNELVSRGVRADRILAVGMGQRNPIASNDTAQGRAENRRIEFVVKK</sequence>
<keyword evidence="5" id="KW-0812">Transmembrane</keyword>
<dbReference type="Pfam" id="PF06078">
    <property type="entry name" value="DUF937"/>
    <property type="match status" value="1"/>
</dbReference>
<dbReference type="SUPFAM" id="SSF103088">
    <property type="entry name" value="OmpA-like"/>
    <property type="match status" value="1"/>
</dbReference>
<keyword evidence="3" id="KW-0998">Cell outer membrane</keyword>
<comment type="caution">
    <text evidence="7">The sequence shown here is derived from an EMBL/GenBank/DDBJ whole genome shotgun (WGS) entry which is preliminary data.</text>
</comment>
<evidence type="ECO:0000256" key="2">
    <source>
        <dbReference type="ARBA" id="ARBA00023136"/>
    </source>
</evidence>
<dbReference type="PRINTS" id="PR01021">
    <property type="entry name" value="OMPADOMAIN"/>
</dbReference>
<keyword evidence="2 4" id="KW-0472">Membrane</keyword>